<dbReference type="EMBL" id="JARIHO010000017">
    <property type="protein sequence ID" value="KAJ7348726.1"/>
    <property type="molecule type" value="Genomic_DNA"/>
</dbReference>
<organism evidence="2 3">
    <name type="scientific">Mycena albidolilacea</name>
    <dbReference type="NCBI Taxonomy" id="1033008"/>
    <lineage>
        <taxon>Eukaryota</taxon>
        <taxon>Fungi</taxon>
        <taxon>Dikarya</taxon>
        <taxon>Basidiomycota</taxon>
        <taxon>Agaricomycotina</taxon>
        <taxon>Agaricomycetes</taxon>
        <taxon>Agaricomycetidae</taxon>
        <taxon>Agaricales</taxon>
        <taxon>Marasmiineae</taxon>
        <taxon>Mycenaceae</taxon>
        <taxon>Mycena</taxon>
    </lineage>
</organism>
<dbReference type="Proteomes" id="UP001218218">
    <property type="component" value="Unassembled WGS sequence"/>
</dbReference>
<keyword evidence="1" id="KW-0812">Transmembrane</keyword>
<evidence type="ECO:0000256" key="1">
    <source>
        <dbReference type="SAM" id="Phobius"/>
    </source>
</evidence>
<feature type="transmembrane region" description="Helical" evidence="1">
    <location>
        <begin position="75"/>
        <end position="97"/>
    </location>
</feature>
<evidence type="ECO:0000313" key="3">
    <source>
        <dbReference type="Proteomes" id="UP001218218"/>
    </source>
</evidence>
<proteinExistence type="predicted"/>
<accession>A0AAD7A3E6</accession>
<dbReference type="AlphaFoldDB" id="A0AAD7A3E6"/>
<protein>
    <submittedName>
        <fullName evidence="2">Uncharacterized protein</fullName>
    </submittedName>
</protein>
<keyword evidence="3" id="KW-1185">Reference proteome</keyword>
<keyword evidence="1" id="KW-1133">Transmembrane helix</keyword>
<evidence type="ECO:0000313" key="2">
    <source>
        <dbReference type="EMBL" id="KAJ7348726.1"/>
    </source>
</evidence>
<name>A0AAD7A3E6_9AGAR</name>
<sequence length="149" mass="16847">MDWIWPRTWQIEIDGVYNGRQARMEGKLGTCCSNVTVVTIIERLGLQNGTPLYLQCHGALCCWAKRRRDLTESKIGMMFHYLGPLGGILLMVLLTWATSYSDSSLAFQAYATWMYAEIPQYGGCPTWDRVACQPFLDGRTNKPLNAMGI</sequence>
<reference evidence="2" key="1">
    <citation type="submission" date="2023-03" db="EMBL/GenBank/DDBJ databases">
        <title>Massive genome expansion in bonnet fungi (Mycena s.s.) driven by repeated elements and novel gene families across ecological guilds.</title>
        <authorList>
            <consortium name="Lawrence Berkeley National Laboratory"/>
            <person name="Harder C.B."/>
            <person name="Miyauchi S."/>
            <person name="Viragh M."/>
            <person name="Kuo A."/>
            <person name="Thoen E."/>
            <person name="Andreopoulos B."/>
            <person name="Lu D."/>
            <person name="Skrede I."/>
            <person name="Drula E."/>
            <person name="Henrissat B."/>
            <person name="Morin E."/>
            <person name="Kohler A."/>
            <person name="Barry K."/>
            <person name="LaButti K."/>
            <person name="Morin E."/>
            <person name="Salamov A."/>
            <person name="Lipzen A."/>
            <person name="Mereny Z."/>
            <person name="Hegedus B."/>
            <person name="Baldrian P."/>
            <person name="Stursova M."/>
            <person name="Weitz H."/>
            <person name="Taylor A."/>
            <person name="Grigoriev I.V."/>
            <person name="Nagy L.G."/>
            <person name="Martin F."/>
            <person name="Kauserud H."/>
        </authorList>
    </citation>
    <scope>NUCLEOTIDE SEQUENCE</scope>
    <source>
        <strain evidence="2">CBHHK002</strain>
    </source>
</reference>
<gene>
    <name evidence="2" type="ORF">DFH08DRAFT_808449</name>
</gene>
<comment type="caution">
    <text evidence="2">The sequence shown here is derived from an EMBL/GenBank/DDBJ whole genome shotgun (WGS) entry which is preliminary data.</text>
</comment>
<keyword evidence="1" id="KW-0472">Membrane</keyword>